<name>A0A6A6CWC6_ZASCE</name>
<comment type="similarity">
    <text evidence="9">Belongs to the glycosyl hydrolase 18 family. Chitinase class III subfamily.</text>
</comment>
<gene>
    <name evidence="12" type="ORF">M409DRAFT_64218</name>
</gene>
<evidence type="ECO:0000259" key="11">
    <source>
        <dbReference type="PROSITE" id="PS51910"/>
    </source>
</evidence>
<evidence type="ECO:0000256" key="10">
    <source>
        <dbReference type="RuleBase" id="RU000489"/>
    </source>
</evidence>
<dbReference type="RefSeq" id="XP_033671389.1">
    <property type="nucleotide sequence ID" value="XM_033815968.1"/>
</dbReference>
<dbReference type="InterPro" id="IPR017853">
    <property type="entry name" value="GH"/>
</dbReference>
<dbReference type="PANTHER" id="PTHR45708:SF49">
    <property type="entry name" value="ENDOCHITINASE"/>
    <property type="match status" value="1"/>
</dbReference>
<proteinExistence type="inferred from homology"/>
<keyword evidence="8" id="KW-0624">Polysaccharide degradation</keyword>
<dbReference type="GO" id="GO:0000272">
    <property type="term" value="P:polysaccharide catabolic process"/>
    <property type="evidence" value="ECO:0007669"/>
    <property type="project" value="UniProtKB-KW"/>
</dbReference>
<evidence type="ECO:0000313" key="13">
    <source>
        <dbReference type="Proteomes" id="UP000799537"/>
    </source>
</evidence>
<feature type="domain" description="GH18" evidence="11">
    <location>
        <begin position="25"/>
        <end position="339"/>
    </location>
</feature>
<keyword evidence="7 10" id="KW-0326">Glycosidase</keyword>
<dbReference type="Pfam" id="PF00704">
    <property type="entry name" value="Glyco_hydro_18"/>
    <property type="match status" value="1"/>
</dbReference>
<sequence>MPHHRSRSKISGVAAASAGLWLARGNVALYWGQNSYNQGSGDLAQQPLATYCANTDIDIIPMAFMVQVTSGQGKEPVINFANQQNNCTVFPDTGLMDCPQIGDDIKTCQQKYGKTILLSIGGATYTEGGFASKDAAIAAANLVWNTFGPTSGSSSTQTYRPFHDAVIDGFDLDLETAVQNFNPFAAQLRSLMDADKSKKYYLTAAPQCPYPDAADDSMLNGAAGMDKVNFDAIFVQFYNNYCGTNSYVANATTQNNFNFETWDNWATTKSANKDVKVFLGVPAGQSAAGTGYLSADALKPVIDYCKTFKSFGGVMAWDASQAYANKGFLDGVKTALGDSSKKARLIRRTLAREWWG</sequence>
<evidence type="ECO:0000313" key="12">
    <source>
        <dbReference type="EMBL" id="KAF2170500.1"/>
    </source>
</evidence>
<dbReference type="AlphaFoldDB" id="A0A6A6CWC6"/>
<dbReference type="FunFam" id="3.20.20.80:FF:000145">
    <property type="entry name" value="Class III chitinase, putative"/>
    <property type="match status" value="1"/>
</dbReference>
<keyword evidence="4 10" id="KW-0378">Hydrolase</keyword>
<dbReference type="OrthoDB" id="6020543at2759"/>
<dbReference type="InterPro" id="IPR050542">
    <property type="entry name" value="Glycosyl_Hydrlase18_Chitinase"/>
</dbReference>
<evidence type="ECO:0000256" key="8">
    <source>
        <dbReference type="ARBA" id="ARBA00023326"/>
    </source>
</evidence>
<accession>A0A6A6CWC6</accession>
<dbReference type="GO" id="GO:0005576">
    <property type="term" value="C:extracellular region"/>
    <property type="evidence" value="ECO:0007669"/>
    <property type="project" value="TreeGrafter"/>
</dbReference>
<keyword evidence="5" id="KW-0146">Chitin degradation</keyword>
<dbReference type="Gene3D" id="3.20.20.80">
    <property type="entry name" value="Glycosidases"/>
    <property type="match status" value="1"/>
</dbReference>
<dbReference type="GO" id="GO:0006032">
    <property type="term" value="P:chitin catabolic process"/>
    <property type="evidence" value="ECO:0007669"/>
    <property type="project" value="UniProtKB-KW"/>
</dbReference>
<dbReference type="PROSITE" id="PS51910">
    <property type="entry name" value="GH18_2"/>
    <property type="match status" value="1"/>
</dbReference>
<dbReference type="InterPro" id="IPR001579">
    <property type="entry name" value="Glyco_hydro_18_chit_AS"/>
</dbReference>
<dbReference type="GO" id="GO:0008061">
    <property type="term" value="F:chitin binding"/>
    <property type="evidence" value="ECO:0007669"/>
    <property type="project" value="UniProtKB-KW"/>
</dbReference>
<dbReference type="InterPro" id="IPR045321">
    <property type="entry name" value="Cts1-like"/>
</dbReference>
<dbReference type="GeneID" id="54569240"/>
<dbReference type="EC" id="3.2.1.14" evidence="2"/>
<evidence type="ECO:0000256" key="5">
    <source>
        <dbReference type="ARBA" id="ARBA00023024"/>
    </source>
</evidence>
<evidence type="ECO:0000256" key="6">
    <source>
        <dbReference type="ARBA" id="ARBA00023277"/>
    </source>
</evidence>
<dbReference type="SUPFAM" id="SSF51445">
    <property type="entry name" value="(Trans)glycosidases"/>
    <property type="match status" value="1"/>
</dbReference>
<evidence type="ECO:0000256" key="2">
    <source>
        <dbReference type="ARBA" id="ARBA00012729"/>
    </source>
</evidence>
<dbReference type="EMBL" id="ML993585">
    <property type="protein sequence ID" value="KAF2170500.1"/>
    <property type="molecule type" value="Genomic_DNA"/>
</dbReference>
<evidence type="ECO:0000256" key="9">
    <source>
        <dbReference type="ARBA" id="ARBA00025727"/>
    </source>
</evidence>
<evidence type="ECO:0000256" key="4">
    <source>
        <dbReference type="ARBA" id="ARBA00022801"/>
    </source>
</evidence>
<evidence type="ECO:0000256" key="7">
    <source>
        <dbReference type="ARBA" id="ARBA00023295"/>
    </source>
</evidence>
<evidence type="ECO:0000256" key="3">
    <source>
        <dbReference type="ARBA" id="ARBA00022669"/>
    </source>
</evidence>
<reference evidence="12" key="1">
    <citation type="journal article" date="2020" name="Stud. Mycol.">
        <title>101 Dothideomycetes genomes: a test case for predicting lifestyles and emergence of pathogens.</title>
        <authorList>
            <person name="Haridas S."/>
            <person name="Albert R."/>
            <person name="Binder M."/>
            <person name="Bloem J."/>
            <person name="Labutti K."/>
            <person name="Salamov A."/>
            <person name="Andreopoulos B."/>
            <person name="Baker S."/>
            <person name="Barry K."/>
            <person name="Bills G."/>
            <person name="Bluhm B."/>
            <person name="Cannon C."/>
            <person name="Castanera R."/>
            <person name="Culley D."/>
            <person name="Daum C."/>
            <person name="Ezra D."/>
            <person name="Gonzalez J."/>
            <person name="Henrissat B."/>
            <person name="Kuo A."/>
            <person name="Liang C."/>
            <person name="Lipzen A."/>
            <person name="Lutzoni F."/>
            <person name="Magnuson J."/>
            <person name="Mondo S."/>
            <person name="Nolan M."/>
            <person name="Ohm R."/>
            <person name="Pangilinan J."/>
            <person name="Park H.-J."/>
            <person name="Ramirez L."/>
            <person name="Alfaro M."/>
            <person name="Sun H."/>
            <person name="Tritt A."/>
            <person name="Yoshinaga Y."/>
            <person name="Zwiers L.-H."/>
            <person name="Turgeon B."/>
            <person name="Goodwin S."/>
            <person name="Spatafora J."/>
            <person name="Crous P."/>
            <person name="Grigoriev I."/>
        </authorList>
    </citation>
    <scope>NUCLEOTIDE SEQUENCE</scope>
    <source>
        <strain evidence="12">ATCC 36951</strain>
    </source>
</reference>
<dbReference type="PANTHER" id="PTHR45708">
    <property type="entry name" value="ENDOCHITINASE"/>
    <property type="match status" value="1"/>
</dbReference>
<organism evidence="12 13">
    <name type="scientific">Zasmidium cellare ATCC 36951</name>
    <dbReference type="NCBI Taxonomy" id="1080233"/>
    <lineage>
        <taxon>Eukaryota</taxon>
        <taxon>Fungi</taxon>
        <taxon>Dikarya</taxon>
        <taxon>Ascomycota</taxon>
        <taxon>Pezizomycotina</taxon>
        <taxon>Dothideomycetes</taxon>
        <taxon>Dothideomycetidae</taxon>
        <taxon>Mycosphaerellales</taxon>
        <taxon>Mycosphaerellaceae</taxon>
        <taxon>Zasmidium</taxon>
    </lineage>
</organism>
<dbReference type="InterPro" id="IPR001223">
    <property type="entry name" value="Glyco_hydro18_cat"/>
</dbReference>
<dbReference type="Proteomes" id="UP000799537">
    <property type="component" value="Unassembled WGS sequence"/>
</dbReference>
<evidence type="ECO:0000256" key="1">
    <source>
        <dbReference type="ARBA" id="ARBA00000822"/>
    </source>
</evidence>
<comment type="catalytic activity">
    <reaction evidence="1">
        <text>Random endo-hydrolysis of N-acetyl-beta-D-glucosaminide (1-&gt;4)-beta-linkages in chitin and chitodextrins.</text>
        <dbReference type="EC" id="3.2.1.14"/>
    </reaction>
</comment>
<keyword evidence="3" id="KW-0147">Chitin-binding</keyword>
<keyword evidence="13" id="KW-1185">Reference proteome</keyword>
<dbReference type="GO" id="GO:0008843">
    <property type="term" value="F:endochitinase activity"/>
    <property type="evidence" value="ECO:0007669"/>
    <property type="project" value="UniProtKB-EC"/>
</dbReference>
<protein>
    <recommendedName>
        <fullName evidence="2">chitinase</fullName>
        <ecNumber evidence="2">3.2.1.14</ecNumber>
    </recommendedName>
</protein>
<keyword evidence="6" id="KW-0119">Carbohydrate metabolism</keyword>
<dbReference type="CDD" id="cd02877">
    <property type="entry name" value="GH18_hevamine_XipI_class_III"/>
    <property type="match status" value="1"/>
</dbReference>
<dbReference type="PROSITE" id="PS01095">
    <property type="entry name" value="GH18_1"/>
    <property type="match status" value="1"/>
</dbReference>